<evidence type="ECO:0000256" key="16">
    <source>
        <dbReference type="ARBA" id="ARBA00042156"/>
    </source>
</evidence>
<keyword evidence="13" id="KW-0234">DNA repair</keyword>
<evidence type="ECO:0000259" key="17">
    <source>
        <dbReference type="PROSITE" id="PS50893"/>
    </source>
</evidence>
<keyword evidence="8" id="KW-0863">Zinc-finger</keyword>
<keyword evidence="3" id="KW-0479">Metal-binding</keyword>
<keyword evidence="10" id="KW-0067">ATP-binding</keyword>
<dbReference type="GO" id="GO:0004518">
    <property type="term" value="F:nuclease activity"/>
    <property type="evidence" value="ECO:0007669"/>
    <property type="project" value="UniProtKB-KW"/>
</dbReference>
<dbReference type="GO" id="GO:0009380">
    <property type="term" value="C:excinuclease repair complex"/>
    <property type="evidence" value="ECO:0007669"/>
    <property type="project" value="InterPro"/>
</dbReference>
<accession>A0A7U4QLN1</accession>
<dbReference type="KEGG" id="daw:HS1_001850"/>
<dbReference type="InterPro" id="IPR027417">
    <property type="entry name" value="P-loop_NTPase"/>
</dbReference>
<dbReference type="PROSITE" id="PS00211">
    <property type="entry name" value="ABC_TRANSPORTER_1"/>
    <property type="match status" value="2"/>
</dbReference>
<proteinExistence type="inferred from homology"/>
<dbReference type="InterPro" id="IPR041102">
    <property type="entry name" value="UvrA_inter"/>
</dbReference>
<dbReference type="InterPro" id="IPR003593">
    <property type="entry name" value="AAA+_ATPase"/>
</dbReference>
<dbReference type="SUPFAM" id="SSF52540">
    <property type="entry name" value="P-loop containing nucleoside triphosphate hydrolases"/>
    <property type="match status" value="2"/>
</dbReference>
<evidence type="ECO:0000256" key="1">
    <source>
        <dbReference type="ARBA" id="ARBA00004496"/>
    </source>
</evidence>
<dbReference type="Gene3D" id="1.20.1580.10">
    <property type="entry name" value="ABC transporter ATPase like domain"/>
    <property type="match status" value="3"/>
</dbReference>
<dbReference type="GO" id="GO:0008270">
    <property type="term" value="F:zinc ion binding"/>
    <property type="evidence" value="ECO:0007669"/>
    <property type="project" value="UniProtKB-KW"/>
</dbReference>
<keyword evidence="12" id="KW-0238">DNA-binding</keyword>
<keyword evidence="5" id="KW-0547">Nucleotide-binding</keyword>
<evidence type="ECO:0000256" key="4">
    <source>
        <dbReference type="ARBA" id="ARBA00022737"/>
    </source>
</evidence>
<keyword evidence="7" id="KW-0228">DNA excision</keyword>
<dbReference type="NCBIfam" id="TIGR00630">
    <property type="entry name" value="uvra"/>
    <property type="match status" value="1"/>
</dbReference>
<evidence type="ECO:0000256" key="14">
    <source>
        <dbReference type="ARBA" id="ARBA00038000"/>
    </source>
</evidence>
<dbReference type="Pfam" id="PF17760">
    <property type="entry name" value="UvrA_inter"/>
    <property type="match status" value="1"/>
</dbReference>
<comment type="similarity">
    <text evidence="14">Belongs to the ABC transporter superfamily. UvrA family.</text>
</comment>
<dbReference type="AlphaFoldDB" id="A0A7U4QLN1"/>
<evidence type="ECO:0000256" key="9">
    <source>
        <dbReference type="ARBA" id="ARBA00022833"/>
    </source>
</evidence>
<dbReference type="Proteomes" id="UP000070560">
    <property type="component" value="Chromosome"/>
</dbReference>
<dbReference type="PANTHER" id="PTHR43152">
    <property type="entry name" value="UVRABC SYSTEM PROTEIN A"/>
    <property type="match status" value="1"/>
</dbReference>
<keyword evidence="19" id="KW-1185">Reference proteome</keyword>
<feature type="domain" description="ABC transporter" evidence="17">
    <location>
        <begin position="255"/>
        <end position="475"/>
    </location>
</feature>
<evidence type="ECO:0000256" key="8">
    <source>
        <dbReference type="ARBA" id="ARBA00022771"/>
    </source>
</evidence>
<evidence type="ECO:0000256" key="5">
    <source>
        <dbReference type="ARBA" id="ARBA00022741"/>
    </source>
</evidence>
<dbReference type="PROSITE" id="PS50893">
    <property type="entry name" value="ABC_TRANSPORTER_2"/>
    <property type="match status" value="2"/>
</dbReference>
<dbReference type="Gene3D" id="3.40.50.300">
    <property type="entry name" value="P-loop containing nucleotide triphosphate hydrolases"/>
    <property type="match status" value="3"/>
</dbReference>
<dbReference type="GO" id="GO:0006289">
    <property type="term" value="P:nucleotide-excision repair"/>
    <property type="evidence" value="ECO:0007669"/>
    <property type="project" value="InterPro"/>
</dbReference>
<evidence type="ECO:0000256" key="11">
    <source>
        <dbReference type="ARBA" id="ARBA00022881"/>
    </source>
</evidence>
<dbReference type="EMBL" id="CP013015">
    <property type="protein sequence ID" value="AMM41644.1"/>
    <property type="molecule type" value="Genomic_DNA"/>
</dbReference>
<keyword evidence="2" id="KW-0963">Cytoplasm</keyword>
<reference evidence="18 19" key="1">
    <citation type="submission" date="2015-10" db="EMBL/GenBank/DDBJ databases">
        <title>Candidatus Desulfofervidus auxilii, a hydrogenotrophic sulfate-reducing bacterium involved in the thermophilic anaerobic oxidation of methane.</title>
        <authorList>
            <person name="Krukenberg V."/>
            <person name="Richter M."/>
            <person name="Wegener G."/>
        </authorList>
    </citation>
    <scope>NUCLEOTIDE SEQUENCE [LARGE SCALE GENOMIC DNA]</scope>
    <source>
        <strain evidence="18 19">HS1</strain>
    </source>
</reference>
<evidence type="ECO:0000256" key="10">
    <source>
        <dbReference type="ARBA" id="ARBA00022840"/>
    </source>
</evidence>
<gene>
    <name evidence="18" type="ORF">HS1_001850</name>
</gene>
<dbReference type="GO" id="GO:0005524">
    <property type="term" value="F:ATP binding"/>
    <property type="evidence" value="ECO:0007669"/>
    <property type="project" value="UniProtKB-KW"/>
</dbReference>
<protein>
    <recommendedName>
        <fullName evidence="15">UvrABC system protein A</fullName>
    </recommendedName>
    <alternativeName>
        <fullName evidence="16">Excinuclease ABC subunit A</fullName>
    </alternativeName>
</protein>
<dbReference type="InterPro" id="IPR017871">
    <property type="entry name" value="ABC_transporter-like_CS"/>
</dbReference>
<comment type="subcellular location">
    <subcellularLocation>
        <location evidence="1">Cytoplasm</location>
    </subcellularLocation>
</comment>
<evidence type="ECO:0000313" key="19">
    <source>
        <dbReference type="Proteomes" id="UP000070560"/>
    </source>
</evidence>
<dbReference type="GO" id="GO:0005737">
    <property type="term" value="C:cytoplasm"/>
    <property type="evidence" value="ECO:0007669"/>
    <property type="project" value="UniProtKB-SubCell"/>
</dbReference>
<keyword evidence="9" id="KW-0862">Zinc</keyword>
<name>A0A7U4QLN1_DESA2</name>
<dbReference type="InterPro" id="IPR003439">
    <property type="entry name" value="ABC_transporter-like_ATP-bd"/>
</dbReference>
<dbReference type="InterPro" id="IPR004602">
    <property type="entry name" value="UvrA"/>
</dbReference>
<keyword evidence="4" id="KW-0677">Repeat</keyword>
<evidence type="ECO:0000256" key="6">
    <source>
        <dbReference type="ARBA" id="ARBA00022763"/>
    </source>
</evidence>
<evidence type="ECO:0000313" key="18">
    <source>
        <dbReference type="EMBL" id="AMM41644.1"/>
    </source>
</evidence>
<keyword evidence="6" id="KW-0227">DNA damage</keyword>
<evidence type="ECO:0000256" key="2">
    <source>
        <dbReference type="ARBA" id="ARBA00022490"/>
    </source>
</evidence>
<dbReference type="CDD" id="cd03271">
    <property type="entry name" value="ABC_UvrA_II"/>
    <property type="match status" value="1"/>
</dbReference>
<evidence type="ECO:0000256" key="7">
    <source>
        <dbReference type="ARBA" id="ARBA00022769"/>
    </source>
</evidence>
<feature type="domain" description="ABC transporter" evidence="17">
    <location>
        <begin position="480"/>
        <end position="813"/>
    </location>
</feature>
<dbReference type="RefSeq" id="WP_066064382.1">
    <property type="nucleotide sequence ID" value="NZ_CP013015.1"/>
</dbReference>
<dbReference type="GO" id="GO:0016887">
    <property type="term" value="F:ATP hydrolysis activity"/>
    <property type="evidence" value="ECO:0007669"/>
    <property type="project" value="InterPro"/>
</dbReference>
<keyword evidence="11" id="KW-0267">Excision nuclease</keyword>
<evidence type="ECO:0000256" key="13">
    <source>
        <dbReference type="ARBA" id="ARBA00023204"/>
    </source>
</evidence>
<evidence type="ECO:0000256" key="15">
    <source>
        <dbReference type="ARBA" id="ARBA00039316"/>
    </source>
</evidence>
<dbReference type="OrthoDB" id="9809851at2"/>
<evidence type="ECO:0000256" key="12">
    <source>
        <dbReference type="ARBA" id="ARBA00023125"/>
    </source>
</evidence>
<dbReference type="PANTHER" id="PTHR43152:SF3">
    <property type="entry name" value="UVRABC SYSTEM PROTEIN A"/>
    <property type="match status" value="1"/>
</dbReference>
<organism evidence="18 19">
    <name type="scientific">Desulfofervidus auxilii</name>
    <dbReference type="NCBI Taxonomy" id="1621989"/>
    <lineage>
        <taxon>Bacteria</taxon>
        <taxon>Pseudomonadati</taxon>
        <taxon>Thermodesulfobacteriota</taxon>
        <taxon>Candidatus Desulfofervidia</taxon>
        <taxon>Candidatus Desulfofervidales</taxon>
        <taxon>Candidatus Desulfofervidaceae</taxon>
        <taxon>Candidatus Desulfofervidus</taxon>
    </lineage>
</organism>
<dbReference type="GO" id="GO:0003677">
    <property type="term" value="F:DNA binding"/>
    <property type="evidence" value="ECO:0007669"/>
    <property type="project" value="UniProtKB-KW"/>
</dbReference>
<dbReference type="Gene3D" id="3.30.190.20">
    <property type="match status" value="1"/>
</dbReference>
<sequence length="817" mass="90581">MSNIILRGAREHNLKNIDLCIPRDKFIVITGISGSGKTTLAFDILFTEGQRRYIESLPTYVRQYLQVLAKPDIDVLKGIPPTVAISQRTSIFSRRSTVATVTEIDHFLRLFYAKAGEQYCPQCGRPVHPSTPTEITEAILNRWQEKEVTILAPKVRQKKGWHQEVFKEAFKKGYKELRVDGKIIHLTSKIPKLSRYQSHDIDIVIAHYIPKIQKANELQALVALALKEGRGVLSVMTKDDIIFFSERLFCPFCQIGLPPLDPRLFSFNTSLGKCPFCDGLGEVDNEICPQCQGKRLNKIALSVKISNYNIAEIEGLNIEAVLEVLSKLKLNVRQKAIAKAIFPEIYTRLKFLKKVGLDYLSLNRGGHTLSGGEAQRLRLAAQLGSNLRGVCYILDEPTIGLHPRDNALLIKVLKALRDRGNTVIVVEHDPATIEAADFVIDLGPGAGKMGGKVIAAGTPDEIKTNPASITGQYFKKPLSLSIPQPTSKNWLHIKGARAFNLKNIDVDIPLGRLICVTGVSGAGKSSLVMEVIYKGVKARLQKTTPPQNHDDIIGWNALDRVLVVDHSPIGKTPRSTPATYVGFLDHIRHLFSQVPAARARGYKPGRFSFNVVGGRCEHCKGQGKVRVEMSFLPDVYVDCEVCNGMRFNEETLSITYKGKNIAQVLNMTITEAVDFFAPISIIRRPLEILKEMGLGYLTLGQPSPTLSGGEAQRIKLATELCIGTQGKTLYILDEPTTGLHRLDIEKLIKVLHKLVEKGNTIIVIEHNLDLIAASDYIIDLGPEGGEKGGMVIFQGTPEEITHHPHSYTGQWLKMALK</sequence>
<dbReference type="SMART" id="SM00382">
    <property type="entry name" value="AAA"/>
    <property type="match status" value="2"/>
</dbReference>
<evidence type="ECO:0000256" key="3">
    <source>
        <dbReference type="ARBA" id="ARBA00022723"/>
    </source>
</evidence>